<dbReference type="STRING" id="264951.A0A443I3L6"/>
<protein>
    <submittedName>
        <fullName evidence="2">Uncharacterized protein</fullName>
    </submittedName>
</protein>
<evidence type="ECO:0000313" key="2">
    <source>
        <dbReference type="EMBL" id="RWQ98684.1"/>
    </source>
</evidence>
<dbReference type="AlphaFoldDB" id="A0A443I3L6"/>
<keyword evidence="3" id="KW-1185">Reference proteome</keyword>
<feature type="compositionally biased region" description="Low complexity" evidence="1">
    <location>
        <begin position="20"/>
        <end position="32"/>
    </location>
</feature>
<comment type="caution">
    <text evidence="2">The sequence shown here is derived from an EMBL/GenBank/DDBJ whole genome shotgun (WGS) entry which is preliminary data.</text>
</comment>
<feature type="compositionally biased region" description="Basic residues" evidence="1">
    <location>
        <begin position="197"/>
        <end position="206"/>
    </location>
</feature>
<feature type="region of interest" description="Disordered" evidence="1">
    <location>
        <begin position="63"/>
        <end position="155"/>
    </location>
</feature>
<evidence type="ECO:0000313" key="3">
    <source>
        <dbReference type="Proteomes" id="UP000283841"/>
    </source>
</evidence>
<feature type="compositionally biased region" description="Polar residues" evidence="1">
    <location>
        <begin position="140"/>
        <end position="155"/>
    </location>
</feature>
<feature type="compositionally biased region" description="Polar residues" evidence="1">
    <location>
        <begin position="63"/>
        <end position="72"/>
    </location>
</feature>
<proteinExistence type="predicted"/>
<dbReference type="GeneID" id="39595137"/>
<dbReference type="RefSeq" id="XP_028488329.1">
    <property type="nucleotide sequence ID" value="XM_028625860.1"/>
</dbReference>
<dbReference type="Proteomes" id="UP000283841">
    <property type="component" value="Unassembled WGS sequence"/>
</dbReference>
<sequence length="206" mass="22180">MGQTKPVLHPLKTPKSATFPSEIHSSSSSEPSAKVKGEECNSTPITPPLAYTEFLKALTPVFTSPRSPSVSFSKLVPEKSVTSSTSQPSSATSTSFPAKETIKSASSLPPPCPFPQAQPASKRETLRRLRIPGSAACSPVTETPRSTTSLRSPFSPSEWKLRYFETPTSAGGKPVSVRQVVTRTMTLKRTPLEPPPKGKRRKTDDS</sequence>
<dbReference type="PANTHER" id="PTHR42053">
    <property type="match status" value="1"/>
</dbReference>
<evidence type="ECO:0000256" key="1">
    <source>
        <dbReference type="SAM" id="MobiDB-lite"/>
    </source>
</evidence>
<gene>
    <name evidence="2" type="ORF">C8Q69DRAFT_179888</name>
</gene>
<feature type="region of interest" description="Disordered" evidence="1">
    <location>
        <begin position="1"/>
        <end position="44"/>
    </location>
</feature>
<dbReference type="VEuPathDB" id="FungiDB:C8Q69DRAFT_179888"/>
<name>A0A443I3L6_BYSSP</name>
<reference evidence="2 3" key="1">
    <citation type="journal article" date="2018" name="Front. Microbiol.">
        <title>Genomic and genetic insights into a cosmopolitan fungus, Paecilomyces variotii (Eurotiales).</title>
        <authorList>
            <person name="Urquhart A.S."/>
            <person name="Mondo S.J."/>
            <person name="Makela M.R."/>
            <person name="Hane J.K."/>
            <person name="Wiebenga A."/>
            <person name="He G."/>
            <person name="Mihaltcheva S."/>
            <person name="Pangilinan J."/>
            <person name="Lipzen A."/>
            <person name="Barry K."/>
            <person name="de Vries R.P."/>
            <person name="Grigoriev I.V."/>
            <person name="Idnurm A."/>
        </authorList>
    </citation>
    <scope>NUCLEOTIDE SEQUENCE [LARGE SCALE GENOMIC DNA]</scope>
    <source>
        <strain evidence="2 3">CBS 101075</strain>
    </source>
</reference>
<accession>A0A443I3L6</accession>
<dbReference type="EMBL" id="RCNU01000002">
    <property type="protein sequence ID" value="RWQ98684.1"/>
    <property type="molecule type" value="Genomic_DNA"/>
</dbReference>
<feature type="region of interest" description="Disordered" evidence="1">
    <location>
        <begin position="183"/>
        <end position="206"/>
    </location>
</feature>
<organism evidence="2 3">
    <name type="scientific">Byssochlamys spectabilis</name>
    <name type="common">Paecilomyces variotii</name>
    <dbReference type="NCBI Taxonomy" id="264951"/>
    <lineage>
        <taxon>Eukaryota</taxon>
        <taxon>Fungi</taxon>
        <taxon>Dikarya</taxon>
        <taxon>Ascomycota</taxon>
        <taxon>Pezizomycotina</taxon>
        <taxon>Eurotiomycetes</taxon>
        <taxon>Eurotiomycetidae</taxon>
        <taxon>Eurotiales</taxon>
        <taxon>Thermoascaceae</taxon>
        <taxon>Paecilomyces</taxon>
    </lineage>
</organism>
<dbReference type="PANTHER" id="PTHR42053:SF2">
    <property type="match status" value="1"/>
</dbReference>
<feature type="compositionally biased region" description="Low complexity" evidence="1">
    <location>
        <begin position="80"/>
        <end position="95"/>
    </location>
</feature>